<evidence type="ECO:0000313" key="3">
    <source>
        <dbReference type="EMBL" id="MFC6958129.1"/>
    </source>
</evidence>
<evidence type="ECO:0000256" key="2">
    <source>
        <dbReference type="SAM" id="SignalP"/>
    </source>
</evidence>
<dbReference type="PROSITE" id="PS51318">
    <property type="entry name" value="TAT"/>
    <property type="match status" value="1"/>
</dbReference>
<dbReference type="InterPro" id="IPR028994">
    <property type="entry name" value="Integrin_alpha_N"/>
</dbReference>
<dbReference type="Pfam" id="PF13517">
    <property type="entry name" value="FG-GAP_3"/>
    <property type="match status" value="2"/>
</dbReference>
<reference evidence="4" key="1">
    <citation type="journal article" date="2019" name="Int. J. Syst. Evol. Microbiol.">
        <title>The Global Catalogue of Microorganisms (GCM) 10K type strain sequencing project: providing services to taxonomists for standard genome sequencing and annotation.</title>
        <authorList>
            <consortium name="The Broad Institute Genomics Platform"/>
            <consortium name="The Broad Institute Genome Sequencing Center for Infectious Disease"/>
            <person name="Wu L."/>
            <person name="Ma J."/>
        </authorList>
    </citation>
    <scope>NUCLEOTIDE SEQUENCE [LARGE SCALE GENOMIC DNA]</scope>
    <source>
        <strain evidence="4">KACC 12634</strain>
    </source>
</reference>
<dbReference type="PANTHER" id="PTHR44103:SF1">
    <property type="entry name" value="PROPROTEIN CONVERTASE P"/>
    <property type="match status" value="1"/>
</dbReference>
<feature type="signal peptide" evidence="2">
    <location>
        <begin position="1"/>
        <end position="36"/>
    </location>
</feature>
<organism evidence="3 4">
    <name type="scientific">Glycomyces mayteni</name>
    <dbReference type="NCBI Taxonomy" id="543887"/>
    <lineage>
        <taxon>Bacteria</taxon>
        <taxon>Bacillati</taxon>
        <taxon>Actinomycetota</taxon>
        <taxon>Actinomycetes</taxon>
        <taxon>Glycomycetales</taxon>
        <taxon>Glycomycetaceae</taxon>
        <taxon>Glycomyces</taxon>
    </lineage>
</organism>
<keyword evidence="4" id="KW-1185">Reference proteome</keyword>
<dbReference type="SUPFAM" id="SSF69318">
    <property type="entry name" value="Integrin alpha N-terminal domain"/>
    <property type="match status" value="2"/>
</dbReference>
<comment type="caution">
    <text evidence="3">The sequence shown here is derived from an EMBL/GenBank/DDBJ whole genome shotgun (WGS) entry which is preliminary data.</text>
</comment>
<accession>A0ABW2DA91</accession>
<dbReference type="RefSeq" id="WP_382346336.1">
    <property type="nucleotide sequence ID" value="NZ_JBHMBP010000001.1"/>
</dbReference>
<name>A0ABW2DA91_9ACTN</name>
<dbReference type="InterPro" id="IPR013517">
    <property type="entry name" value="FG-GAP"/>
</dbReference>
<gene>
    <name evidence="3" type="ORF">ACFQS3_13055</name>
</gene>
<feature type="chain" id="PRO_5047501348" evidence="2">
    <location>
        <begin position="37"/>
        <end position="582"/>
    </location>
</feature>
<proteinExistence type="predicted"/>
<evidence type="ECO:0000256" key="1">
    <source>
        <dbReference type="ARBA" id="ARBA00022729"/>
    </source>
</evidence>
<dbReference type="InterPro" id="IPR006311">
    <property type="entry name" value="TAT_signal"/>
</dbReference>
<dbReference type="PANTHER" id="PTHR44103">
    <property type="entry name" value="PROPROTEIN CONVERTASE P"/>
    <property type="match status" value="1"/>
</dbReference>
<sequence>MRIPESPRRGAATRRAAAVAALALGAVFLSAAGAQAADPGGVDAAAQTAAASASNDFNSDGRADLLAVRKSDGNLVFYAGNGGGTLAAGVSRGAGWGGMDIVTPGDLTGDGRADLLARDTRTGALYTYPGDGTGRFGARIAAGTGWNGISVIASAGDFNNDGHLDLYAVRKADWRLYMYAGRGDGTFGTRYLADEQYRGWDDAETIITVGSTDGWPRDEILVRETTGEYVMVSGGGRTWKENVTSVLDGSLGQGTAERYSQVAPAGDLDGDGVPDVVAIDSRTGELELHTVSFDEQEGTATALRDPVVIATGWGGQRLASTDTDRTYDYDGNAVDEIVYRSTDGLVSTQQPQAGSWWGSDSWGTGFRSMTLLETAGDFTGDGFPDLFARDSSGNLYLYPGDGHIAGAVARIKVGTGWNSMSAIVGGQDFNGDGRTDVVASQASTGDLYFYPGNGTGGLGSRVKIGTGWNSMRQLTAVGDLDHDGRDDLIAVRTADNCLYFYGGNGNLTFKSRTLIACGFAGWENLASVGDLDLDGHADWVARRTSDGRTNLYYGNGRGDYDSFTPISAAWGDEEWSWMNLLA</sequence>
<keyword evidence="1 2" id="KW-0732">Signal</keyword>
<dbReference type="Proteomes" id="UP001596470">
    <property type="component" value="Unassembled WGS sequence"/>
</dbReference>
<dbReference type="Gene3D" id="2.130.10.130">
    <property type="entry name" value="Integrin alpha, N-terminal"/>
    <property type="match status" value="2"/>
</dbReference>
<dbReference type="EMBL" id="JBHSYS010000003">
    <property type="protein sequence ID" value="MFC6958129.1"/>
    <property type="molecule type" value="Genomic_DNA"/>
</dbReference>
<protein>
    <submittedName>
        <fullName evidence="3">FG-GAP repeat domain-containing protein</fullName>
    </submittedName>
</protein>
<evidence type="ECO:0000313" key="4">
    <source>
        <dbReference type="Proteomes" id="UP001596470"/>
    </source>
</evidence>